<dbReference type="EMBL" id="VRMN01000003">
    <property type="protein sequence ID" value="KAA8496048.1"/>
    <property type="molecule type" value="Genomic_DNA"/>
</dbReference>
<dbReference type="Gene3D" id="3.30.1330.40">
    <property type="entry name" value="RutC-like"/>
    <property type="match status" value="1"/>
</dbReference>
<accession>A0A5J4YY35</accession>
<dbReference type="GO" id="GO:0005739">
    <property type="term" value="C:mitochondrion"/>
    <property type="evidence" value="ECO:0007669"/>
    <property type="project" value="TreeGrafter"/>
</dbReference>
<dbReference type="AlphaFoldDB" id="A0A5J4YY35"/>
<evidence type="ECO:0000313" key="1">
    <source>
        <dbReference type="EMBL" id="KAA8496048.1"/>
    </source>
</evidence>
<dbReference type="Proteomes" id="UP000324585">
    <property type="component" value="Unassembled WGS sequence"/>
</dbReference>
<proteinExistence type="predicted"/>
<keyword evidence="2" id="KW-1185">Reference proteome</keyword>
<dbReference type="InterPro" id="IPR038743">
    <property type="entry name" value="YjgH-like"/>
</dbReference>
<protein>
    <submittedName>
        <fullName evidence="1">RutC family protein YjgH</fullName>
    </submittedName>
</protein>
<dbReference type="InterPro" id="IPR006175">
    <property type="entry name" value="YjgF/YER057c/UK114"/>
</dbReference>
<dbReference type="PANTHER" id="PTHR11803">
    <property type="entry name" value="2-IMINOBUTANOATE/2-IMINOPROPANOATE DEAMINASE RIDA"/>
    <property type="match status" value="1"/>
</dbReference>
<evidence type="ECO:0000313" key="2">
    <source>
        <dbReference type="Proteomes" id="UP000324585"/>
    </source>
</evidence>
<dbReference type="GO" id="GO:0019239">
    <property type="term" value="F:deaminase activity"/>
    <property type="evidence" value="ECO:0007669"/>
    <property type="project" value="TreeGrafter"/>
</dbReference>
<dbReference type="CDD" id="cd02198">
    <property type="entry name" value="YjgH_like"/>
    <property type="match status" value="1"/>
</dbReference>
<dbReference type="PANTHER" id="PTHR11803:SF39">
    <property type="entry name" value="2-IMINOBUTANOATE_2-IMINOPROPANOATE DEAMINASE"/>
    <property type="match status" value="1"/>
</dbReference>
<reference evidence="2" key="1">
    <citation type="journal article" date="2019" name="Nat. Commun.">
        <title>Expansion of phycobilisome linker gene families in mesophilic red algae.</title>
        <authorList>
            <person name="Lee J."/>
            <person name="Kim D."/>
            <person name="Bhattacharya D."/>
            <person name="Yoon H.S."/>
        </authorList>
    </citation>
    <scope>NUCLEOTIDE SEQUENCE [LARGE SCALE GENOMIC DNA]</scope>
    <source>
        <strain evidence="2">CCMP 1328</strain>
    </source>
</reference>
<sequence>MKMGDLGVWDGEGGWGTGHCDREGGVEVRAAVAGRARVLQWCWNAMDNQGLPPRRAVPYRQDIVPSDLQVIYQKLKYSPAVRVGNILHVSGQVGRDENLMVVPAGPPGEPPTEEGMERQIAQAFENMKKVLHTAGADFADVFHLESWFTDMPNQLHSFVRVKDQYFIGPTYPTWTGFGVHHFSNPEIICEIKCTAILRNFPPS</sequence>
<comment type="caution">
    <text evidence="1">The sequence shown here is derived from an EMBL/GenBank/DDBJ whole genome shotgun (WGS) entry which is preliminary data.</text>
</comment>
<dbReference type="SUPFAM" id="SSF55298">
    <property type="entry name" value="YjgF-like"/>
    <property type="match status" value="1"/>
</dbReference>
<dbReference type="InterPro" id="IPR035959">
    <property type="entry name" value="RutC-like_sf"/>
</dbReference>
<gene>
    <name evidence="1" type="ORF">FVE85_2203</name>
</gene>
<organism evidence="1 2">
    <name type="scientific">Porphyridium purpureum</name>
    <name type="common">Red alga</name>
    <name type="synonym">Porphyridium cruentum</name>
    <dbReference type="NCBI Taxonomy" id="35688"/>
    <lineage>
        <taxon>Eukaryota</taxon>
        <taxon>Rhodophyta</taxon>
        <taxon>Bangiophyceae</taxon>
        <taxon>Porphyridiales</taxon>
        <taxon>Porphyridiaceae</taxon>
        <taxon>Porphyridium</taxon>
    </lineage>
</organism>
<dbReference type="Pfam" id="PF01042">
    <property type="entry name" value="Ribonuc_L-PSP"/>
    <property type="match status" value="1"/>
</dbReference>
<name>A0A5J4YY35_PORPP</name>
<dbReference type="GO" id="GO:0005829">
    <property type="term" value="C:cytosol"/>
    <property type="evidence" value="ECO:0007669"/>
    <property type="project" value="TreeGrafter"/>
</dbReference>
<dbReference type="OrthoDB" id="309640at2759"/>